<dbReference type="InterPro" id="IPR029063">
    <property type="entry name" value="SAM-dependent_MTases_sf"/>
</dbReference>
<evidence type="ECO:0008006" key="4">
    <source>
        <dbReference type="Google" id="ProtNLM"/>
    </source>
</evidence>
<dbReference type="SUPFAM" id="SSF52821">
    <property type="entry name" value="Rhodanese/Cell cycle control phosphatase"/>
    <property type="match status" value="1"/>
</dbReference>
<gene>
    <name evidence="2" type="ORF">Agub_g1470</name>
</gene>
<dbReference type="AlphaFoldDB" id="A0AAD3DII2"/>
<feature type="non-terminal residue" evidence="2">
    <location>
        <position position="343"/>
    </location>
</feature>
<evidence type="ECO:0000313" key="3">
    <source>
        <dbReference type="Proteomes" id="UP001054857"/>
    </source>
</evidence>
<dbReference type="Proteomes" id="UP001054857">
    <property type="component" value="Unassembled WGS sequence"/>
</dbReference>
<accession>A0AAD3DII2</accession>
<sequence>MDAGTASTDTCDGGSPSFLLNYINSCAMGTKPCLIDVRDASKFIESRLRGSYNIPLEFLVPRMFILPDRATPLGLVVGGPPATQMVKGAAAAGGAKEDIQVAAFLKSRGWNVAFCVEATPELWRTAAEVGELETDGDAVLLQRRWPFQPSGLLTQQMERIEELLVTSRRAAEAGQAGGAASGAGSGGDGEVGEGVTSPVDGVPCVTLRALDVGCGSGRDLAWLSTRNPRIDVPSSQEAEKTEEVQVAWECVGLDSWHGALQRAAEVLSLGQVPAGRGGVTLHLVQIEGGLLKPLPLAPAKGSQREFLLRYLAGQHGSTVEGKEGDGEHGTAAAAAAAGAENGA</sequence>
<feature type="region of interest" description="Disordered" evidence="1">
    <location>
        <begin position="175"/>
        <end position="195"/>
    </location>
</feature>
<feature type="compositionally biased region" description="Gly residues" evidence="1">
    <location>
        <begin position="175"/>
        <end position="189"/>
    </location>
</feature>
<proteinExistence type="predicted"/>
<keyword evidence="3" id="KW-1185">Reference proteome</keyword>
<feature type="compositionally biased region" description="Low complexity" evidence="1">
    <location>
        <begin position="329"/>
        <end position="343"/>
    </location>
</feature>
<evidence type="ECO:0000313" key="2">
    <source>
        <dbReference type="EMBL" id="GFR41037.1"/>
    </source>
</evidence>
<feature type="region of interest" description="Disordered" evidence="1">
    <location>
        <begin position="317"/>
        <end position="343"/>
    </location>
</feature>
<reference evidence="2 3" key="1">
    <citation type="journal article" date="2021" name="Sci. Rep.">
        <title>Genome sequencing of the multicellular alga Astrephomene provides insights into convergent evolution of germ-soma differentiation.</title>
        <authorList>
            <person name="Yamashita S."/>
            <person name="Yamamoto K."/>
            <person name="Matsuzaki R."/>
            <person name="Suzuki S."/>
            <person name="Yamaguchi H."/>
            <person name="Hirooka S."/>
            <person name="Minakuchi Y."/>
            <person name="Miyagishima S."/>
            <person name="Kawachi M."/>
            <person name="Toyoda A."/>
            <person name="Nozaki H."/>
        </authorList>
    </citation>
    <scope>NUCLEOTIDE SEQUENCE [LARGE SCALE GENOMIC DNA]</scope>
    <source>
        <strain evidence="2 3">NIES-4017</strain>
    </source>
</reference>
<evidence type="ECO:0000256" key="1">
    <source>
        <dbReference type="SAM" id="MobiDB-lite"/>
    </source>
</evidence>
<comment type="caution">
    <text evidence="2">The sequence shown here is derived from an EMBL/GenBank/DDBJ whole genome shotgun (WGS) entry which is preliminary data.</text>
</comment>
<dbReference type="InterPro" id="IPR036873">
    <property type="entry name" value="Rhodanese-like_dom_sf"/>
</dbReference>
<dbReference type="EMBL" id="BMAR01000001">
    <property type="protein sequence ID" value="GFR41037.1"/>
    <property type="molecule type" value="Genomic_DNA"/>
</dbReference>
<dbReference type="SUPFAM" id="SSF53335">
    <property type="entry name" value="S-adenosyl-L-methionine-dependent methyltransferases"/>
    <property type="match status" value="1"/>
</dbReference>
<name>A0AAD3DII2_9CHLO</name>
<protein>
    <recommendedName>
        <fullName evidence="4">Rhodanese domain-containing protein</fullName>
    </recommendedName>
</protein>
<organism evidence="2 3">
    <name type="scientific">Astrephomene gubernaculifera</name>
    <dbReference type="NCBI Taxonomy" id="47775"/>
    <lineage>
        <taxon>Eukaryota</taxon>
        <taxon>Viridiplantae</taxon>
        <taxon>Chlorophyta</taxon>
        <taxon>core chlorophytes</taxon>
        <taxon>Chlorophyceae</taxon>
        <taxon>CS clade</taxon>
        <taxon>Chlamydomonadales</taxon>
        <taxon>Astrephomenaceae</taxon>
        <taxon>Astrephomene</taxon>
    </lineage>
</organism>